<gene>
    <name evidence="10" type="ORF">J2Z37_004290</name>
</gene>
<dbReference type="EMBL" id="JAGGKT010000018">
    <property type="protein sequence ID" value="MBP1934271.1"/>
    <property type="molecule type" value="Genomic_DNA"/>
</dbReference>
<feature type="domain" description="Major facilitator superfamily (MFS) profile" evidence="9">
    <location>
        <begin position="14"/>
        <end position="398"/>
    </location>
</feature>
<feature type="transmembrane region" description="Helical" evidence="8">
    <location>
        <begin position="218"/>
        <end position="236"/>
    </location>
</feature>
<evidence type="ECO:0000313" key="11">
    <source>
        <dbReference type="Proteomes" id="UP001519343"/>
    </source>
</evidence>
<feature type="transmembrane region" description="Helical" evidence="8">
    <location>
        <begin position="49"/>
        <end position="68"/>
    </location>
</feature>
<feature type="transmembrane region" description="Helical" evidence="8">
    <location>
        <begin position="168"/>
        <end position="188"/>
    </location>
</feature>
<dbReference type="CDD" id="cd17320">
    <property type="entry name" value="MFS_MdfA_MDR_like"/>
    <property type="match status" value="1"/>
</dbReference>
<dbReference type="PROSITE" id="PS50850">
    <property type="entry name" value="MFS"/>
    <property type="match status" value="1"/>
</dbReference>
<dbReference type="Gene3D" id="1.20.1720.10">
    <property type="entry name" value="Multidrug resistance protein D"/>
    <property type="match status" value="1"/>
</dbReference>
<comment type="caution">
    <text evidence="10">The sequence shown here is derived from an EMBL/GenBank/DDBJ whole genome shotgun (WGS) entry which is preliminary data.</text>
</comment>
<name>A0ABS4GVJ7_9BACL</name>
<feature type="transmembrane region" description="Helical" evidence="8">
    <location>
        <begin position="372"/>
        <end position="393"/>
    </location>
</feature>
<dbReference type="InterPro" id="IPR004812">
    <property type="entry name" value="Efflux_drug-R_Bcr/CmlA"/>
</dbReference>
<feature type="transmembrane region" description="Helical" evidence="8">
    <location>
        <begin position="346"/>
        <end position="366"/>
    </location>
</feature>
<comment type="similarity">
    <text evidence="2 8">Belongs to the major facilitator superfamily. Bcr/CmlA family.</text>
</comment>
<sequence>MNQLAPSQGQRIKFAIILGCLATIGPLSIDMYLPAFPNIAGELQTSASLVQLSLTFFVLGLSLGQLIVGPFSDAQGRRKPLLIGLTIYGAVSLLCAFSPSVWTLIALRFVQGLAGSAGIVISRAIVRDLYSGSELTKFFSLLMLVNGIGPIAAPILGGQLLKFTSWQGVFLVLGFVGIVLLLTVLFGLKETLPKERRATGGVGQTLTTFRNLLKDRVFMGYAISQGLVFAAMFAYISGSSFVFQNVYGVTPQMYSLIFALNGLGIIIATQTTGRLAGRIGEAKLLVSGLRLSAFGGIVLLVMILTGAPIAAVLPPLFIVVSSVGIVNTSGFSLAMQSQGKSAGSAAALLGVTSFIIGGFVAPIVGLGGSHTAIPMGIVIACASVCSLVTYRFLVQSRRKQAALNPPSSVGH</sequence>
<evidence type="ECO:0000256" key="7">
    <source>
        <dbReference type="ARBA" id="ARBA00023136"/>
    </source>
</evidence>
<accession>A0ABS4GVJ7</accession>
<evidence type="ECO:0000256" key="6">
    <source>
        <dbReference type="ARBA" id="ARBA00022989"/>
    </source>
</evidence>
<evidence type="ECO:0000256" key="1">
    <source>
        <dbReference type="ARBA" id="ARBA00004651"/>
    </source>
</evidence>
<dbReference type="InterPro" id="IPR001958">
    <property type="entry name" value="Tet-R_TetA/multi-R_MdtG-like"/>
</dbReference>
<dbReference type="PANTHER" id="PTHR23502">
    <property type="entry name" value="MAJOR FACILITATOR SUPERFAMILY"/>
    <property type="match status" value="1"/>
</dbReference>
<keyword evidence="11" id="KW-1185">Reference proteome</keyword>
<dbReference type="PRINTS" id="PR01035">
    <property type="entry name" value="TCRTETA"/>
</dbReference>
<keyword evidence="3 8" id="KW-0813">Transport</keyword>
<keyword evidence="6 8" id="KW-1133">Transmembrane helix</keyword>
<evidence type="ECO:0000256" key="2">
    <source>
        <dbReference type="ARBA" id="ARBA00006236"/>
    </source>
</evidence>
<comment type="subcellular location">
    <subcellularLocation>
        <location evidence="1 8">Cell membrane</location>
        <topology evidence="1 8">Multi-pass membrane protein</topology>
    </subcellularLocation>
</comment>
<evidence type="ECO:0000256" key="4">
    <source>
        <dbReference type="ARBA" id="ARBA00022475"/>
    </source>
</evidence>
<keyword evidence="4 8" id="KW-1003">Cell membrane</keyword>
<feature type="transmembrane region" description="Helical" evidence="8">
    <location>
        <begin position="105"/>
        <end position="126"/>
    </location>
</feature>
<evidence type="ECO:0000259" key="9">
    <source>
        <dbReference type="PROSITE" id="PS50850"/>
    </source>
</evidence>
<keyword evidence="5 8" id="KW-0812">Transmembrane</keyword>
<evidence type="ECO:0000256" key="8">
    <source>
        <dbReference type="RuleBase" id="RU365088"/>
    </source>
</evidence>
<organism evidence="10 11">
    <name type="scientific">Ammoniphilus resinae</name>
    <dbReference type="NCBI Taxonomy" id="861532"/>
    <lineage>
        <taxon>Bacteria</taxon>
        <taxon>Bacillati</taxon>
        <taxon>Bacillota</taxon>
        <taxon>Bacilli</taxon>
        <taxon>Bacillales</taxon>
        <taxon>Paenibacillaceae</taxon>
        <taxon>Aneurinibacillus group</taxon>
        <taxon>Ammoniphilus</taxon>
    </lineage>
</organism>
<feature type="transmembrane region" description="Helical" evidence="8">
    <location>
        <begin position="12"/>
        <end position="29"/>
    </location>
</feature>
<feature type="transmembrane region" description="Helical" evidence="8">
    <location>
        <begin position="256"/>
        <end position="277"/>
    </location>
</feature>
<feature type="transmembrane region" description="Helical" evidence="8">
    <location>
        <begin position="138"/>
        <end position="156"/>
    </location>
</feature>
<feature type="transmembrane region" description="Helical" evidence="8">
    <location>
        <begin position="80"/>
        <end position="99"/>
    </location>
</feature>
<keyword evidence="7 8" id="KW-0472">Membrane</keyword>
<dbReference type="InterPro" id="IPR020846">
    <property type="entry name" value="MFS_dom"/>
</dbReference>
<evidence type="ECO:0000256" key="5">
    <source>
        <dbReference type="ARBA" id="ARBA00022692"/>
    </source>
</evidence>
<feature type="transmembrane region" description="Helical" evidence="8">
    <location>
        <begin position="289"/>
        <end position="310"/>
    </location>
</feature>
<evidence type="ECO:0000256" key="3">
    <source>
        <dbReference type="ARBA" id="ARBA00022448"/>
    </source>
</evidence>
<proteinExistence type="inferred from homology"/>
<dbReference type="SUPFAM" id="SSF103473">
    <property type="entry name" value="MFS general substrate transporter"/>
    <property type="match status" value="1"/>
</dbReference>
<dbReference type="PANTHER" id="PTHR23502:SF132">
    <property type="entry name" value="POLYAMINE TRANSPORTER 2-RELATED"/>
    <property type="match status" value="1"/>
</dbReference>
<feature type="transmembrane region" description="Helical" evidence="8">
    <location>
        <begin position="316"/>
        <end position="334"/>
    </location>
</feature>
<dbReference type="InterPro" id="IPR011701">
    <property type="entry name" value="MFS"/>
</dbReference>
<protein>
    <recommendedName>
        <fullName evidence="8">Bcr/CflA family efflux transporter</fullName>
    </recommendedName>
</protein>
<dbReference type="NCBIfam" id="TIGR00710">
    <property type="entry name" value="efflux_Bcr_CflA"/>
    <property type="match status" value="1"/>
</dbReference>
<dbReference type="Proteomes" id="UP001519343">
    <property type="component" value="Unassembled WGS sequence"/>
</dbReference>
<evidence type="ECO:0000313" key="10">
    <source>
        <dbReference type="EMBL" id="MBP1934271.1"/>
    </source>
</evidence>
<dbReference type="Pfam" id="PF07690">
    <property type="entry name" value="MFS_1"/>
    <property type="match status" value="1"/>
</dbReference>
<dbReference type="InterPro" id="IPR036259">
    <property type="entry name" value="MFS_trans_sf"/>
</dbReference>
<reference evidence="10 11" key="1">
    <citation type="submission" date="2021-03" db="EMBL/GenBank/DDBJ databases">
        <title>Genomic Encyclopedia of Type Strains, Phase IV (KMG-IV): sequencing the most valuable type-strain genomes for metagenomic binning, comparative biology and taxonomic classification.</title>
        <authorList>
            <person name="Goeker M."/>
        </authorList>
    </citation>
    <scope>NUCLEOTIDE SEQUENCE [LARGE SCALE GENOMIC DNA]</scope>
    <source>
        <strain evidence="10 11">DSM 24738</strain>
    </source>
</reference>